<dbReference type="Pfam" id="PF00400">
    <property type="entry name" value="WD40"/>
    <property type="match status" value="1"/>
</dbReference>
<dbReference type="PROSITE" id="PS50294">
    <property type="entry name" value="WD_REPEATS_REGION"/>
    <property type="match status" value="1"/>
</dbReference>
<sequence>MASVQFGELPFLTVDYDVCSCAYSQDGKLFAVGIRSGDINMYETSNWEKVRTLNGHNKEATSSEEVTSALNGHSKEATSVMFSPSSGQIASGSLDETVKLWDVESG</sequence>
<evidence type="ECO:0000313" key="4">
    <source>
        <dbReference type="EMBL" id="KAF9944370.1"/>
    </source>
</evidence>
<dbReference type="InterPro" id="IPR019775">
    <property type="entry name" value="WD40_repeat_CS"/>
</dbReference>
<name>A0A9P6IQF4_9FUNG</name>
<keyword evidence="2" id="KW-0677">Repeat</keyword>
<dbReference type="Gene3D" id="2.130.10.10">
    <property type="entry name" value="YVTN repeat-like/Quinoprotein amine dehydrogenase"/>
    <property type="match status" value="1"/>
</dbReference>
<dbReference type="SMART" id="SM00320">
    <property type="entry name" value="WD40"/>
    <property type="match status" value="2"/>
</dbReference>
<dbReference type="PROSITE" id="PS00678">
    <property type="entry name" value="WD_REPEATS_1"/>
    <property type="match status" value="1"/>
</dbReference>
<feature type="repeat" description="WD" evidence="3">
    <location>
        <begin position="70"/>
        <end position="106"/>
    </location>
</feature>
<proteinExistence type="predicted"/>
<keyword evidence="5" id="KW-1185">Reference proteome</keyword>
<reference evidence="4" key="1">
    <citation type="journal article" date="2020" name="Fungal Divers.">
        <title>Resolving the Mortierellaceae phylogeny through synthesis of multi-gene phylogenetics and phylogenomics.</title>
        <authorList>
            <person name="Vandepol N."/>
            <person name="Liber J."/>
            <person name="Desiro A."/>
            <person name="Na H."/>
            <person name="Kennedy M."/>
            <person name="Barry K."/>
            <person name="Grigoriev I.V."/>
            <person name="Miller A.N."/>
            <person name="O'Donnell K."/>
            <person name="Stajich J.E."/>
            <person name="Bonito G."/>
        </authorList>
    </citation>
    <scope>NUCLEOTIDE SEQUENCE</scope>
    <source>
        <strain evidence="4">MES-2147</strain>
    </source>
</reference>
<protein>
    <recommendedName>
        <fullName evidence="6">Anaphase-promoting complex subunit 4 WD40 domain-containing protein</fullName>
    </recommendedName>
</protein>
<evidence type="ECO:0000256" key="1">
    <source>
        <dbReference type="ARBA" id="ARBA00022574"/>
    </source>
</evidence>
<evidence type="ECO:0000313" key="5">
    <source>
        <dbReference type="Proteomes" id="UP000749646"/>
    </source>
</evidence>
<evidence type="ECO:0000256" key="2">
    <source>
        <dbReference type="ARBA" id="ARBA00022737"/>
    </source>
</evidence>
<dbReference type="Proteomes" id="UP000749646">
    <property type="component" value="Unassembled WGS sequence"/>
</dbReference>
<keyword evidence="1 3" id="KW-0853">WD repeat</keyword>
<gene>
    <name evidence="4" type="ORF">BGZ65_012158</name>
</gene>
<evidence type="ECO:0008006" key="6">
    <source>
        <dbReference type="Google" id="ProtNLM"/>
    </source>
</evidence>
<dbReference type="PROSITE" id="PS50082">
    <property type="entry name" value="WD_REPEATS_2"/>
    <property type="match status" value="1"/>
</dbReference>
<comment type="caution">
    <text evidence="4">The sequence shown here is derived from an EMBL/GenBank/DDBJ whole genome shotgun (WGS) entry which is preliminary data.</text>
</comment>
<organism evidence="4 5">
    <name type="scientific">Modicella reniformis</name>
    <dbReference type="NCBI Taxonomy" id="1440133"/>
    <lineage>
        <taxon>Eukaryota</taxon>
        <taxon>Fungi</taxon>
        <taxon>Fungi incertae sedis</taxon>
        <taxon>Mucoromycota</taxon>
        <taxon>Mortierellomycotina</taxon>
        <taxon>Mortierellomycetes</taxon>
        <taxon>Mortierellales</taxon>
        <taxon>Mortierellaceae</taxon>
        <taxon>Modicella</taxon>
    </lineage>
</organism>
<dbReference type="AlphaFoldDB" id="A0A9P6IQF4"/>
<accession>A0A9P6IQF4</accession>
<dbReference type="PANTHER" id="PTHR19848:SF8">
    <property type="entry name" value="F-BOX AND WD REPEAT DOMAIN CONTAINING 7"/>
    <property type="match status" value="1"/>
</dbReference>
<evidence type="ECO:0000256" key="3">
    <source>
        <dbReference type="PROSITE-ProRule" id="PRU00221"/>
    </source>
</evidence>
<dbReference type="EMBL" id="JAAAHW010008412">
    <property type="protein sequence ID" value="KAF9944370.1"/>
    <property type="molecule type" value="Genomic_DNA"/>
</dbReference>
<feature type="non-terminal residue" evidence="4">
    <location>
        <position position="106"/>
    </location>
</feature>
<dbReference type="OrthoDB" id="2438020at2759"/>
<dbReference type="PANTHER" id="PTHR19848">
    <property type="entry name" value="WD40 REPEAT PROTEIN"/>
    <property type="match status" value="1"/>
</dbReference>
<dbReference type="InterPro" id="IPR015943">
    <property type="entry name" value="WD40/YVTN_repeat-like_dom_sf"/>
</dbReference>
<dbReference type="InterPro" id="IPR001680">
    <property type="entry name" value="WD40_rpt"/>
</dbReference>
<dbReference type="SUPFAM" id="SSF50978">
    <property type="entry name" value="WD40 repeat-like"/>
    <property type="match status" value="1"/>
</dbReference>
<dbReference type="InterPro" id="IPR036322">
    <property type="entry name" value="WD40_repeat_dom_sf"/>
</dbReference>